<keyword evidence="4" id="KW-1185">Reference proteome</keyword>
<feature type="domain" description="DUF7852" evidence="2">
    <location>
        <begin position="14"/>
        <end position="117"/>
    </location>
</feature>
<gene>
    <name evidence="3" type="ORF">HNQ41_002359</name>
</gene>
<evidence type="ECO:0000256" key="1">
    <source>
        <dbReference type="SAM" id="MobiDB-lite"/>
    </source>
</evidence>
<feature type="compositionally biased region" description="Basic residues" evidence="1">
    <location>
        <begin position="1"/>
        <end position="17"/>
    </location>
</feature>
<name>A0A840QS25_9BACI</name>
<dbReference type="Proteomes" id="UP000551878">
    <property type="component" value="Unassembled WGS sequence"/>
</dbReference>
<organism evidence="3 4">
    <name type="scientific">Texcoconibacillus texcoconensis</name>
    <dbReference type="NCBI Taxonomy" id="1095777"/>
    <lineage>
        <taxon>Bacteria</taxon>
        <taxon>Bacillati</taxon>
        <taxon>Bacillota</taxon>
        <taxon>Bacilli</taxon>
        <taxon>Bacillales</taxon>
        <taxon>Bacillaceae</taxon>
        <taxon>Texcoconibacillus</taxon>
    </lineage>
</organism>
<dbReference type="EMBL" id="JACHHB010000010">
    <property type="protein sequence ID" value="MBB5174165.1"/>
    <property type="molecule type" value="Genomic_DNA"/>
</dbReference>
<dbReference type="Pfam" id="PF25250">
    <property type="entry name" value="DUF7852"/>
    <property type="match status" value="1"/>
</dbReference>
<feature type="region of interest" description="Disordered" evidence="1">
    <location>
        <begin position="1"/>
        <end position="29"/>
    </location>
</feature>
<dbReference type="InterPro" id="IPR057174">
    <property type="entry name" value="DUF7852"/>
</dbReference>
<dbReference type="RefSeq" id="WP_184664594.1">
    <property type="nucleotide sequence ID" value="NZ_JACHHB010000010.1"/>
</dbReference>
<dbReference type="NCBIfam" id="NF045794">
    <property type="entry name" value="CsxC_fam"/>
    <property type="match status" value="1"/>
</dbReference>
<proteinExistence type="predicted"/>
<accession>A0A840QS25</accession>
<dbReference type="InterPro" id="IPR054845">
    <property type="entry name" value="Exosporium_prot_C"/>
</dbReference>
<protein>
    <recommendedName>
        <fullName evidence="2">DUF7852 domain-containing protein</fullName>
    </recommendedName>
</protein>
<reference evidence="3 4" key="1">
    <citation type="submission" date="2020-08" db="EMBL/GenBank/DDBJ databases">
        <title>Genomic Encyclopedia of Type Strains, Phase IV (KMG-IV): sequencing the most valuable type-strain genomes for metagenomic binning, comparative biology and taxonomic classification.</title>
        <authorList>
            <person name="Goeker M."/>
        </authorList>
    </citation>
    <scope>NUCLEOTIDE SEQUENCE [LARGE SCALE GENOMIC DNA]</scope>
    <source>
        <strain evidence="3 4">DSM 24696</strain>
    </source>
</reference>
<evidence type="ECO:0000313" key="3">
    <source>
        <dbReference type="EMBL" id="MBB5174165.1"/>
    </source>
</evidence>
<evidence type="ECO:0000259" key="2">
    <source>
        <dbReference type="Pfam" id="PF25250"/>
    </source>
</evidence>
<sequence>MGKKNHKGGKFLTKPKKSQPYTMKSSVVPHAKRKKVKPKAIEEALVKVPVVLAEEKVQIDMTTDIEFPEPVLEIKDIKKNLKVTQCRLLLPTNKLFIEGFVRKNIQYATPQQANENFVSSRLNSLTVDVPFETIAEVDFINEPQMDFKPGDKTFTYFRERELPDGFSDKEKLMSGDLSQFDKISEEKFNELPFCQLLSSKFIEYDEKLDWNMGEVFDEDGEQLDAPFEEATFTQLQEKMVIEMEVKVLQKQQVNVKDLKKTDYDF</sequence>
<dbReference type="AlphaFoldDB" id="A0A840QS25"/>
<evidence type="ECO:0000313" key="4">
    <source>
        <dbReference type="Proteomes" id="UP000551878"/>
    </source>
</evidence>
<comment type="caution">
    <text evidence="3">The sequence shown here is derived from an EMBL/GenBank/DDBJ whole genome shotgun (WGS) entry which is preliminary data.</text>
</comment>